<reference evidence="2" key="1">
    <citation type="journal article" date="2016" name="Nat. Genet.">
        <title>A high-quality carrot genome assembly provides new insights into carotenoid accumulation and asterid genome evolution.</title>
        <authorList>
            <person name="Iorizzo M."/>
            <person name="Ellison S."/>
            <person name="Senalik D."/>
            <person name="Zeng P."/>
            <person name="Satapoomin P."/>
            <person name="Huang J."/>
            <person name="Bowman M."/>
            <person name="Iovene M."/>
            <person name="Sanseverino W."/>
            <person name="Cavagnaro P."/>
            <person name="Yildiz M."/>
            <person name="Macko-Podgorni A."/>
            <person name="Moranska E."/>
            <person name="Grzebelus E."/>
            <person name="Grzebelus D."/>
            <person name="Ashrafi H."/>
            <person name="Zheng Z."/>
            <person name="Cheng S."/>
            <person name="Spooner D."/>
            <person name="Van Deynze A."/>
            <person name="Simon P."/>
        </authorList>
    </citation>
    <scope>NUCLEOTIDE SEQUENCE [LARGE SCALE GENOMIC DNA]</scope>
    <source>
        <tissue evidence="2">Leaf</tissue>
    </source>
</reference>
<evidence type="ECO:0000313" key="2">
    <source>
        <dbReference type="EMBL" id="KZN05894.1"/>
    </source>
</evidence>
<protein>
    <submittedName>
        <fullName evidence="2">Uncharacterized protein</fullName>
    </submittedName>
</protein>
<dbReference type="AlphaFoldDB" id="A0A166DZX1"/>
<comment type="caution">
    <text evidence="2">The sequence shown here is derived from an EMBL/GenBank/DDBJ whole genome shotgun (WGS) entry which is preliminary data.</text>
</comment>
<feature type="region of interest" description="Disordered" evidence="1">
    <location>
        <begin position="1"/>
        <end position="23"/>
    </location>
</feature>
<dbReference type="EMBL" id="LNRQ01000002">
    <property type="protein sequence ID" value="KZN05894.1"/>
    <property type="molecule type" value="Genomic_DNA"/>
</dbReference>
<dbReference type="Gramene" id="KZN05894">
    <property type="protein sequence ID" value="KZN05894"/>
    <property type="gene ID" value="DCAR_006731"/>
</dbReference>
<feature type="region of interest" description="Disordered" evidence="1">
    <location>
        <begin position="43"/>
        <end position="63"/>
    </location>
</feature>
<dbReference type="OrthoDB" id="1649103at2759"/>
<gene>
    <name evidence="2" type="ORF">DCAR_006731</name>
</gene>
<sequence length="126" mass="13725">MKMKGVTKASGAATNDSSSDHDDRAGCFYAKCKALGGEILDADQESACSSEDNESPRSVVRKGPNVHNQVLRIREEDSLIGEDVAENLINKNYNNRRRCTKAVDRDHVFVSSHAPVPRPASPLGRS</sequence>
<proteinExistence type="predicted"/>
<accession>A0A166DZX1</accession>
<name>A0A166DZX1_DAUCS</name>
<evidence type="ECO:0000256" key="1">
    <source>
        <dbReference type="SAM" id="MobiDB-lite"/>
    </source>
</evidence>
<organism evidence="2">
    <name type="scientific">Daucus carota subsp. sativus</name>
    <name type="common">Carrot</name>
    <dbReference type="NCBI Taxonomy" id="79200"/>
    <lineage>
        <taxon>Eukaryota</taxon>
        <taxon>Viridiplantae</taxon>
        <taxon>Streptophyta</taxon>
        <taxon>Embryophyta</taxon>
        <taxon>Tracheophyta</taxon>
        <taxon>Spermatophyta</taxon>
        <taxon>Magnoliopsida</taxon>
        <taxon>eudicotyledons</taxon>
        <taxon>Gunneridae</taxon>
        <taxon>Pentapetalae</taxon>
        <taxon>asterids</taxon>
        <taxon>campanulids</taxon>
        <taxon>Apiales</taxon>
        <taxon>Apiaceae</taxon>
        <taxon>Apioideae</taxon>
        <taxon>Scandiceae</taxon>
        <taxon>Daucinae</taxon>
        <taxon>Daucus</taxon>
        <taxon>Daucus sect. Daucus</taxon>
    </lineage>
</organism>